<comment type="caution">
    <text evidence="3">The sequence shown here is derived from an EMBL/GenBank/DDBJ whole genome shotgun (WGS) entry which is preliminary data.</text>
</comment>
<name>A0AA39SIP1_ACESA</name>
<dbReference type="Proteomes" id="UP001168877">
    <property type="component" value="Unassembled WGS sequence"/>
</dbReference>
<feature type="coiled-coil region" evidence="1">
    <location>
        <begin position="175"/>
        <end position="241"/>
    </location>
</feature>
<dbReference type="AlphaFoldDB" id="A0AA39SIP1"/>
<reference evidence="3" key="1">
    <citation type="journal article" date="2022" name="Plant J.">
        <title>Strategies of tolerance reflected in two North American maple genomes.</title>
        <authorList>
            <person name="McEvoy S.L."/>
            <person name="Sezen U.U."/>
            <person name="Trouern-Trend A."/>
            <person name="McMahon S.M."/>
            <person name="Schaberg P.G."/>
            <person name="Yang J."/>
            <person name="Wegrzyn J.L."/>
            <person name="Swenson N.G."/>
        </authorList>
    </citation>
    <scope>NUCLEOTIDE SEQUENCE</scope>
    <source>
        <strain evidence="3">NS2018</strain>
    </source>
</reference>
<evidence type="ECO:0000256" key="2">
    <source>
        <dbReference type="SAM" id="SignalP"/>
    </source>
</evidence>
<proteinExistence type="predicted"/>
<sequence length="278" mass="32569">MSLRLLLILRVTWPLKPVEINAQLRVLLTMLLDSQNGRQGLCNTLSLRMRRVLMNRYSPKLPLLKRLPTRVLLKGQMQWCLPLRKLMNYMSLLLLRPKQSFRPEWPHLRWPWVSQMFLQVILNRLVGQNRLIDQDHRSNLGVLPLAQVLLMKPLPWDQMKPMKEPYLSLIFRLPRNKVSREIKRLREQASILAAEKLSAEESYAQHLAHLRESADAHLEAKRLAEEAKEKAERKALGLCNQLSSRELIFDNLKAVLEAEAVDHFKRSPAYDALLLREF</sequence>
<reference evidence="3" key="2">
    <citation type="submission" date="2023-06" db="EMBL/GenBank/DDBJ databases">
        <authorList>
            <person name="Swenson N.G."/>
            <person name="Wegrzyn J.L."/>
            <person name="Mcevoy S.L."/>
        </authorList>
    </citation>
    <scope>NUCLEOTIDE SEQUENCE</scope>
    <source>
        <strain evidence="3">NS2018</strain>
        <tissue evidence="3">Leaf</tissue>
    </source>
</reference>
<keyword evidence="4" id="KW-1185">Reference proteome</keyword>
<accession>A0AA39SIP1</accession>
<gene>
    <name evidence="3" type="ORF">LWI29_005706</name>
</gene>
<protein>
    <submittedName>
        <fullName evidence="3">Uncharacterized protein</fullName>
    </submittedName>
</protein>
<evidence type="ECO:0000256" key="1">
    <source>
        <dbReference type="SAM" id="Coils"/>
    </source>
</evidence>
<keyword evidence="2" id="KW-0732">Signal</keyword>
<feature type="chain" id="PRO_5041424538" evidence="2">
    <location>
        <begin position="18"/>
        <end position="278"/>
    </location>
</feature>
<evidence type="ECO:0000313" key="4">
    <source>
        <dbReference type="Proteomes" id="UP001168877"/>
    </source>
</evidence>
<organism evidence="3 4">
    <name type="scientific">Acer saccharum</name>
    <name type="common">Sugar maple</name>
    <dbReference type="NCBI Taxonomy" id="4024"/>
    <lineage>
        <taxon>Eukaryota</taxon>
        <taxon>Viridiplantae</taxon>
        <taxon>Streptophyta</taxon>
        <taxon>Embryophyta</taxon>
        <taxon>Tracheophyta</taxon>
        <taxon>Spermatophyta</taxon>
        <taxon>Magnoliopsida</taxon>
        <taxon>eudicotyledons</taxon>
        <taxon>Gunneridae</taxon>
        <taxon>Pentapetalae</taxon>
        <taxon>rosids</taxon>
        <taxon>malvids</taxon>
        <taxon>Sapindales</taxon>
        <taxon>Sapindaceae</taxon>
        <taxon>Hippocastanoideae</taxon>
        <taxon>Acereae</taxon>
        <taxon>Acer</taxon>
    </lineage>
</organism>
<keyword evidence="1" id="KW-0175">Coiled coil</keyword>
<evidence type="ECO:0000313" key="3">
    <source>
        <dbReference type="EMBL" id="KAK0591653.1"/>
    </source>
</evidence>
<feature type="signal peptide" evidence="2">
    <location>
        <begin position="1"/>
        <end position="17"/>
    </location>
</feature>
<dbReference type="EMBL" id="JAUESC010000380">
    <property type="protein sequence ID" value="KAK0591653.1"/>
    <property type="molecule type" value="Genomic_DNA"/>
</dbReference>